<keyword evidence="3" id="KW-1185">Reference proteome</keyword>
<dbReference type="InterPro" id="IPR009492">
    <property type="entry name" value="TniQ"/>
</dbReference>
<sequence length="403" mass="46663">MDTEIELYPDESLESFLLRLSKYQGYERFAHFAEDIWQNTLLQHEAIPGAFPFELSRVNIYKAQTTSQMRVRVLIDLEKLLGLTNFGVLRLALAHSKASFSPEYKAVHRFGVDYPQAFLRKRFTPVCPQCLEESPYIRQLWQFIPYQACHKHHCKLVHQCPECGNRLEYQHSEFIEHCDCGFRLARCLAETANDASLTVAQWLAGEELDKSGIFNQPLTQSSQFGFLLWYVNRYGDVDNISFEDFVRCCEAWPQRLNEDLDAIVAKADMLRIQPWHKTYFSEVFAGLLKECRHLPSREVGKNPVLQSVVQYFIELVAKYPRAKAANIAEMLLSPLEASALLSCSTDEILRLYQFGQLKAHLTPKLHGKIENHQSVFTLRSIIELKLSRMCSETDGLMHYLPEW</sequence>
<dbReference type="Pfam" id="PF06527">
    <property type="entry name" value="TniQ"/>
    <property type="match status" value="1"/>
</dbReference>
<accession>A0A2U3BBS2</accession>
<dbReference type="Proteomes" id="UP000245362">
    <property type="component" value="Unassembled WGS sequence"/>
</dbReference>
<dbReference type="EMBL" id="QFWT01000002">
    <property type="protein sequence ID" value="PWI34228.1"/>
    <property type="molecule type" value="Genomic_DNA"/>
</dbReference>
<feature type="domain" description="TniQ" evidence="1">
    <location>
        <begin position="6"/>
        <end position="156"/>
    </location>
</feature>
<reference evidence="2 3" key="1">
    <citation type="submission" date="2018-05" db="EMBL/GenBank/DDBJ databases">
        <title>Vibrio limimaris sp. nov., isolated from marine sediment.</title>
        <authorList>
            <person name="Li C.-M."/>
        </authorList>
    </citation>
    <scope>NUCLEOTIDE SEQUENCE [LARGE SCALE GENOMIC DNA]</scope>
    <source>
        <strain evidence="2 3">E4404</strain>
    </source>
</reference>
<organism evidence="2 3">
    <name type="scientific">Vibrio albus</name>
    <dbReference type="NCBI Taxonomy" id="2200953"/>
    <lineage>
        <taxon>Bacteria</taxon>
        <taxon>Pseudomonadati</taxon>
        <taxon>Pseudomonadota</taxon>
        <taxon>Gammaproteobacteria</taxon>
        <taxon>Vibrionales</taxon>
        <taxon>Vibrionaceae</taxon>
        <taxon>Vibrio</taxon>
    </lineage>
</organism>
<gene>
    <name evidence="2" type="ORF">DI392_03680</name>
</gene>
<evidence type="ECO:0000259" key="1">
    <source>
        <dbReference type="Pfam" id="PF06527"/>
    </source>
</evidence>
<proteinExistence type="predicted"/>
<dbReference type="OrthoDB" id="6138887at2"/>
<dbReference type="AlphaFoldDB" id="A0A2U3BBS2"/>
<dbReference type="RefSeq" id="WP_109318566.1">
    <property type="nucleotide sequence ID" value="NZ_QFWT01000002.1"/>
</dbReference>
<evidence type="ECO:0000313" key="2">
    <source>
        <dbReference type="EMBL" id="PWI34228.1"/>
    </source>
</evidence>
<comment type="caution">
    <text evidence="2">The sequence shown here is derived from an EMBL/GenBank/DDBJ whole genome shotgun (WGS) entry which is preliminary data.</text>
</comment>
<evidence type="ECO:0000313" key="3">
    <source>
        <dbReference type="Proteomes" id="UP000245362"/>
    </source>
</evidence>
<name>A0A2U3BBS2_9VIBR</name>
<protein>
    <recommendedName>
        <fullName evidence="1">TniQ domain-containing protein</fullName>
    </recommendedName>
</protein>